<dbReference type="EMBL" id="JAANNP010000002">
    <property type="protein sequence ID" value="NHC13507.1"/>
    <property type="molecule type" value="Genomic_DNA"/>
</dbReference>
<comment type="cofactor">
    <cofactor evidence="1">
        <name>Mg(2+)</name>
        <dbReference type="ChEBI" id="CHEBI:18420"/>
    </cofactor>
</comment>
<evidence type="ECO:0000313" key="5">
    <source>
        <dbReference type="Proteomes" id="UP000800981"/>
    </source>
</evidence>
<name>A0ABX0GRY2_9ACTN</name>
<dbReference type="InterPro" id="IPR023214">
    <property type="entry name" value="HAD_sf"/>
</dbReference>
<proteinExistence type="predicted"/>
<accession>A0ABX0GRY2</accession>
<dbReference type="Gene3D" id="1.20.120.1600">
    <property type="match status" value="1"/>
</dbReference>
<evidence type="ECO:0000256" key="1">
    <source>
        <dbReference type="ARBA" id="ARBA00001946"/>
    </source>
</evidence>
<keyword evidence="3" id="KW-0460">Magnesium</keyword>
<dbReference type="Proteomes" id="UP000800981">
    <property type="component" value="Unassembled WGS sequence"/>
</dbReference>
<reference evidence="4 5" key="1">
    <citation type="submission" date="2020-03" db="EMBL/GenBank/DDBJ databases">
        <title>Two novel Motilibacter sp.</title>
        <authorList>
            <person name="Liu S."/>
        </authorList>
    </citation>
    <scope>NUCLEOTIDE SEQUENCE [LARGE SCALE GENOMIC DNA]</scope>
    <source>
        <strain evidence="4 5">E257</strain>
    </source>
</reference>
<dbReference type="Gene3D" id="3.40.50.1000">
    <property type="entry name" value="HAD superfamily/HAD-like"/>
    <property type="match status" value="1"/>
</dbReference>
<evidence type="ECO:0000313" key="4">
    <source>
        <dbReference type="EMBL" id="NHC13507.1"/>
    </source>
</evidence>
<evidence type="ECO:0000256" key="2">
    <source>
        <dbReference type="ARBA" id="ARBA00022801"/>
    </source>
</evidence>
<dbReference type="PANTHER" id="PTHR46470:SF4">
    <property type="entry name" value="5-AMINO-6-(5-PHOSPHO-D-RIBITYLAMINO)URACIL PHOSPHATASE YIGB"/>
    <property type="match status" value="1"/>
</dbReference>
<dbReference type="PANTHER" id="PTHR46470">
    <property type="entry name" value="N-ACYLNEURAMINATE-9-PHOSPHATASE"/>
    <property type="match status" value="1"/>
</dbReference>
<protein>
    <submittedName>
        <fullName evidence="4">HAD family hydrolase</fullName>
    </submittedName>
</protein>
<keyword evidence="5" id="KW-1185">Reference proteome</keyword>
<gene>
    <name evidence="4" type="ORF">G9H71_06885</name>
</gene>
<evidence type="ECO:0000256" key="3">
    <source>
        <dbReference type="ARBA" id="ARBA00022842"/>
    </source>
</evidence>
<keyword evidence="2 4" id="KW-0378">Hydrolase</keyword>
<dbReference type="RefSeq" id="WP_166279981.1">
    <property type="nucleotide sequence ID" value="NZ_JAANNP010000002.1"/>
</dbReference>
<organism evidence="4 5">
    <name type="scientific">Motilibacter deserti</name>
    <dbReference type="NCBI Taxonomy" id="2714956"/>
    <lineage>
        <taxon>Bacteria</taxon>
        <taxon>Bacillati</taxon>
        <taxon>Actinomycetota</taxon>
        <taxon>Actinomycetes</taxon>
        <taxon>Motilibacterales</taxon>
        <taxon>Motilibacteraceae</taxon>
        <taxon>Motilibacter</taxon>
    </lineage>
</organism>
<dbReference type="SUPFAM" id="SSF56784">
    <property type="entry name" value="HAD-like"/>
    <property type="match status" value="1"/>
</dbReference>
<dbReference type="SFLD" id="SFLDS00003">
    <property type="entry name" value="Haloacid_Dehalogenase"/>
    <property type="match status" value="1"/>
</dbReference>
<dbReference type="InterPro" id="IPR051400">
    <property type="entry name" value="HAD-like_hydrolase"/>
</dbReference>
<comment type="caution">
    <text evidence="4">The sequence shown here is derived from an EMBL/GenBank/DDBJ whole genome shotgun (WGS) entry which is preliminary data.</text>
</comment>
<dbReference type="NCBIfam" id="TIGR01549">
    <property type="entry name" value="HAD-SF-IA-v1"/>
    <property type="match status" value="1"/>
</dbReference>
<dbReference type="PRINTS" id="PR00413">
    <property type="entry name" value="HADHALOGNASE"/>
</dbReference>
<sequence length="245" mass="26178">MTTGADVAVEAVLFDVDDTLLDHTGAVERGFLARLAQIAPEAEQQAAVAEWKRLEDLHYPRYLAGELTWSGQRRERARDILAWLGLPALAGDDELDAWFDAYREAFDAAVEVFTDTVDVLDALGVPMGVVSNNETANLLAKLERAGLGGRFDVVICPAEGGLPAKPHPAVFHAGCEALGSDPARTAYVGDRLRTDALGARDAGLVGVWLDRAASDREVPEGVVRIESLAELPALVARGAQDAARP</sequence>
<dbReference type="InterPro" id="IPR006439">
    <property type="entry name" value="HAD-SF_hydro_IA"/>
</dbReference>
<dbReference type="InterPro" id="IPR036412">
    <property type="entry name" value="HAD-like_sf"/>
</dbReference>
<dbReference type="SFLD" id="SFLDG01129">
    <property type="entry name" value="C1.5:_HAD__Beta-PGM__Phosphata"/>
    <property type="match status" value="1"/>
</dbReference>
<dbReference type="GO" id="GO:0016787">
    <property type="term" value="F:hydrolase activity"/>
    <property type="evidence" value="ECO:0007669"/>
    <property type="project" value="UniProtKB-KW"/>
</dbReference>
<dbReference type="Pfam" id="PF00702">
    <property type="entry name" value="Hydrolase"/>
    <property type="match status" value="1"/>
</dbReference>